<feature type="binding site" evidence="12">
    <location>
        <position position="433"/>
    </location>
    <ligand>
        <name>Zn(2+)</name>
        <dbReference type="ChEBI" id="CHEBI:29105"/>
        <label>1</label>
    </ligand>
</feature>
<dbReference type="Pfam" id="PF17764">
    <property type="entry name" value="PriA_3primeBD"/>
    <property type="match status" value="1"/>
</dbReference>
<protein>
    <recommendedName>
        <fullName evidence="12">Replication restart protein PriA</fullName>
    </recommendedName>
    <alternativeName>
        <fullName evidence="12">ATP-dependent DNA helicase PriA</fullName>
        <ecNumber evidence="12">5.6.2.4</ecNumber>
    </alternativeName>
    <alternativeName>
        <fullName evidence="12">DNA 3'-5' helicase PriA</fullName>
    </alternativeName>
</protein>
<evidence type="ECO:0000256" key="13">
    <source>
        <dbReference type="SAM" id="MobiDB-lite"/>
    </source>
</evidence>
<comment type="similarity">
    <text evidence="12">Belongs to the helicase family. PriA subfamily.</text>
</comment>
<dbReference type="Pfam" id="PF00270">
    <property type="entry name" value="DEAD"/>
    <property type="match status" value="1"/>
</dbReference>
<dbReference type="GO" id="GO:0008270">
    <property type="term" value="F:zinc ion binding"/>
    <property type="evidence" value="ECO:0007669"/>
    <property type="project" value="UniProtKB-UniRule"/>
</dbReference>
<evidence type="ECO:0000256" key="11">
    <source>
        <dbReference type="ARBA" id="ARBA00048988"/>
    </source>
</evidence>
<dbReference type="GO" id="GO:1990077">
    <property type="term" value="C:primosome complex"/>
    <property type="evidence" value="ECO:0007669"/>
    <property type="project" value="UniProtKB-UniRule"/>
</dbReference>
<keyword evidence="4 12" id="KW-0547">Nucleotide-binding</keyword>
<keyword evidence="16" id="KW-1185">Reference proteome</keyword>
<dbReference type="SUPFAM" id="SSF52540">
    <property type="entry name" value="P-loop containing nucleoside triphosphate hydrolases"/>
    <property type="match status" value="2"/>
</dbReference>
<keyword evidence="3 12" id="KW-0479">Metal-binding</keyword>
<dbReference type="FunFam" id="3.40.50.300:FF:000489">
    <property type="entry name" value="Primosome assembly protein PriA"/>
    <property type="match status" value="1"/>
</dbReference>
<comment type="catalytic activity">
    <reaction evidence="11 12">
        <text>ATP + H2O = ADP + phosphate + H(+)</text>
        <dbReference type="Rhea" id="RHEA:13065"/>
        <dbReference type="ChEBI" id="CHEBI:15377"/>
        <dbReference type="ChEBI" id="CHEBI:15378"/>
        <dbReference type="ChEBI" id="CHEBI:30616"/>
        <dbReference type="ChEBI" id="CHEBI:43474"/>
        <dbReference type="ChEBI" id="CHEBI:456216"/>
        <dbReference type="EC" id="5.6.2.4"/>
    </reaction>
</comment>
<evidence type="ECO:0000256" key="1">
    <source>
        <dbReference type="ARBA" id="ARBA00022515"/>
    </source>
</evidence>
<keyword evidence="6 12" id="KW-0347">Helicase</keyword>
<evidence type="ECO:0000256" key="9">
    <source>
        <dbReference type="ARBA" id="ARBA00023125"/>
    </source>
</evidence>
<dbReference type="eggNOG" id="COG1198">
    <property type="taxonomic scope" value="Bacteria"/>
</dbReference>
<dbReference type="NCBIfam" id="TIGR00595">
    <property type="entry name" value="priA"/>
    <property type="match status" value="1"/>
</dbReference>
<dbReference type="GO" id="GO:0006302">
    <property type="term" value="P:double-strand break repair"/>
    <property type="evidence" value="ECO:0007669"/>
    <property type="project" value="InterPro"/>
</dbReference>
<feature type="binding site" evidence="12">
    <location>
        <position position="393"/>
    </location>
    <ligand>
        <name>Zn(2+)</name>
        <dbReference type="ChEBI" id="CHEBI:29105"/>
        <label>1</label>
    </ligand>
</feature>
<dbReference type="InterPro" id="IPR027417">
    <property type="entry name" value="P-loop_NTPase"/>
</dbReference>
<keyword evidence="1 12" id="KW-0639">Primosome</keyword>
<keyword evidence="7 12" id="KW-0862">Zinc</keyword>
<dbReference type="CDD" id="cd17929">
    <property type="entry name" value="DEXHc_priA"/>
    <property type="match status" value="1"/>
</dbReference>
<dbReference type="InterPro" id="IPR001650">
    <property type="entry name" value="Helicase_C-like"/>
</dbReference>
<dbReference type="PANTHER" id="PTHR30580:SF0">
    <property type="entry name" value="PRIMOSOMAL PROTEIN N"/>
    <property type="match status" value="1"/>
</dbReference>
<dbReference type="GO" id="GO:0016887">
    <property type="term" value="F:ATP hydrolysis activity"/>
    <property type="evidence" value="ECO:0007669"/>
    <property type="project" value="RHEA"/>
</dbReference>
<evidence type="ECO:0000256" key="10">
    <source>
        <dbReference type="ARBA" id="ARBA00023235"/>
    </source>
</evidence>
<evidence type="ECO:0000313" key="16">
    <source>
        <dbReference type="Proteomes" id="UP000006001"/>
    </source>
</evidence>
<dbReference type="Pfam" id="PF00271">
    <property type="entry name" value="Helicase_C"/>
    <property type="match status" value="1"/>
</dbReference>
<dbReference type="InterPro" id="IPR041236">
    <property type="entry name" value="PriA_C"/>
</dbReference>
<dbReference type="PROSITE" id="PS51192">
    <property type="entry name" value="HELICASE_ATP_BIND_1"/>
    <property type="match status" value="1"/>
</dbReference>
<evidence type="ECO:0000256" key="8">
    <source>
        <dbReference type="ARBA" id="ARBA00022840"/>
    </source>
</evidence>
<dbReference type="Gene3D" id="3.40.1440.60">
    <property type="entry name" value="PriA, 3(prime) DNA-binding domain"/>
    <property type="match status" value="1"/>
</dbReference>
<name>D0WE83_SLAES</name>
<dbReference type="GeneID" id="85006786"/>
<comment type="cofactor">
    <cofactor evidence="12">
        <name>Zn(2+)</name>
        <dbReference type="ChEBI" id="CHEBI:29105"/>
    </cofactor>
    <text evidence="12">Binds 2 zinc ions per subunit.</text>
</comment>
<dbReference type="CDD" id="cd18804">
    <property type="entry name" value="SF2_C_priA"/>
    <property type="match status" value="1"/>
</dbReference>
<dbReference type="PANTHER" id="PTHR30580">
    <property type="entry name" value="PRIMOSOMAL PROTEIN N"/>
    <property type="match status" value="1"/>
</dbReference>
<comment type="subunit">
    <text evidence="12">Component of the replication restart primosome.</text>
</comment>
<dbReference type="Gene3D" id="3.40.50.300">
    <property type="entry name" value="P-loop containing nucleotide triphosphate hydrolases"/>
    <property type="match status" value="2"/>
</dbReference>
<evidence type="ECO:0000256" key="4">
    <source>
        <dbReference type="ARBA" id="ARBA00022741"/>
    </source>
</evidence>
<keyword evidence="9 12" id="KW-0238">DNA-binding</keyword>
<dbReference type="GO" id="GO:0006269">
    <property type="term" value="P:DNA replication, synthesis of primer"/>
    <property type="evidence" value="ECO:0007669"/>
    <property type="project" value="UniProtKB-KW"/>
</dbReference>
<accession>D0WE83</accession>
<evidence type="ECO:0000256" key="5">
    <source>
        <dbReference type="ARBA" id="ARBA00022801"/>
    </source>
</evidence>
<dbReference type="AlphaFoldDB" id="D0WE83"/>
<dbReference type="RefSeq" id="WP_006361356.1">
    <property type="nucleotide sequence ID" value="NZ_GG700630.1"/>
</dbReference>
<feature type="region of interest" description="Disordered" evidence="13">
    <location>
        <begin position="114"/>
        <end position="151"/>
    </location>
</feature>
<dbReference type="Pfam" id="PF18074">
    <property type="entry name" value="PriA_C"/>
    <property type="match status" value="1"/>
</dbReference>
<dbReference type="GO" id="GO:0005524">
    <property type="term" value="F:ATP binding"/>
    <property type="evidence" value="ECO:0007669"/>
    <property type="project" value="UniProtKB-UniRule"/>
</dbReference>
<dbReference type="EC" id="5.6.2.4" evidence="12"/>
<feature type="binding site" evidence="12">
    <location>
        <position position="430"/>
    </location>
    <ligand>
        <name>Zn(2+)</name>
        <dbReference type="ChEBI" id="CHEBI:29105"/>
        <label>1</label>
    </ligand>
</feature>
<keyword evidence="2 12" id="KW-0235">DNA replication</keyword>
<feature type="binding site" evidence="12">
    <location>
        <position position="399"/>
    </location>
    <ligand>
        <name>Zn(2+)</name>
        <dbReference type="ChEBI" id="CHEBI:29105"/>
        <label>2</label>
    </ligand>
</feature>
<evidence type="ECO:0000256" key="7">
    <source>
        <dbReference type="ARBA" id="ARBA00022833"/>
    </source>
</evidence>
<evidence type="ECO:0000256" key="2">
    <source>
        <dbReference type="ARBA" id="ARBA00022705"/>
    </source>
</evidence>
<keyword evidence="10 12" id="KW-0413">Isomerase</keyword>
<dbReference type="GO" id="GO:0003677">
    <property type="term" value="F:DNA binding"/>
    <property type="evidence" value="ECO:0007669"/>
    <property type="project" value="UniProtKB-UniRule"/>
</dbReference>
<dbReference type="EMBL" id="ACUX02000004">
    <property type="protein sequence ID" value="EEZ62021.1"/>
    <property type="molecule type" value="Genomic_DNA"/>
</dbReference>
<reference evidence="15" key="1">
    <citation type="submission" date="2009-10" db="EMBL/GenBank/DDBJ databases">
        <authorList>
            <person name="Weinstock G."/>
            <person name="Sodergren E."/>
            <person name="Clifton S."/>
            <person name="Fulton L."/>
            <person name="Fulton B."/>
            <person name="Courtney L."/>
            <person name="Fronick C."/>
            <person name="Harrison M."/>
            <person name="Strong C."/>
            <person name="Farmer C."/>
            <person name="Delahaunty K."/>
            <person name="Markovic C."/>
            <person name="Hall O."/>
            <person name="Minx P."/>
            <person name="Tomlinson C."/>
            <person name="Mitreva M."/>
            <person name="Nelson J."/>
            <person name="Hou S."/>
            <person name="Wollam A."/>
            <person name="Pepin K.H."/>
            <person name="Johnson M."/>
            <person name="Bhonagiri V."/>
            <person name="Nash W.E."/>
            <person name="Warren W."/>
            <person name="Chinwalla A."/>
            <person name="Mardis E.R."/>
            <person name="Wilson R.K."/>
        </authorList>
    </citation>
    <scope>NUCLEOTIDE SEQUENCE [LARGE SCALE GENOMIC DNA]</scope>
    <source>
        <strain evidence="15">ATCC 700122</strain>
    </source>
</reference>
<comment type="catalytic activity">
    <reaction evidence="12">
        <text>Couples ATP hydrolysis with the unwinding of duplex DNA by translocating in the 3'-5' direction.</text>
        <dbReference type="EC" id="5.6.2.4"/>
    </reaction>
</comment>
<feature type="binding site" evidence="12">
    <location>
        <position position="390"/>
    </location>
    <ligand>
        <name>Zn(2+)</name>
        <dbReference type="ChEBI" id="CHEBI:29105"/>
        <label>1</label>
    </ligand>
</feature>
<dbReference type="InterPro" id="IPR011545">
    <property type="entry name" value="DEAD/DEAH_box_helicase_dom"/>
</dbReference>
<dbReference type="HAMAP" id="MF_00983">
    <property type="entry name" value="PriA"/>
    <property type="match status" value="1"/>
</dbReference>
<dbReference type="InterPro" id="IPR042115">
    <property type="entry name" value="PriA_3primeBD_sf"/>
</dbReference>
<dbReference type="InterPro" id="IPR005259">
    <property type="entry name" value="PriA"/>
</dbReference>
<keyword evidence="5 12" id="KW-0378">Hydrolase</keyword>
<feature type="binding site" evidence="12">
    <location>
        <position position="417"/>
    </location>
    <ligand>
        <name>Zn(2+)</name>
        <dbReference type="ChEBI" id="CHEBI:29105"/>
        <label>2</label>
    </ligand>
</feature>
<dbReference type="InterPro" id="IPR014001">
    <property type="entry name" value="Helicase_ATP-bd"/>
</dbReference>
<sequence length="692" mass="74811">MRVASVIVDIATRSLDGAFTYSVPTDCASVQVGCAVLVGFGKRRAVGYVTAVEDVEEDDVPHAVRPILSVLSEPYFDEDGAALVDFLASRYVAPPASCARLLTPAGRRPTVSHADGAWVLKRPPARRAQASSPAATEQDPPSAPPALTEGQEKAVRAITRARKLARGDVVVVDGVTGSGKTEVYLRAIADVLAQGRGAIALVPEISLTPQTVARFEARFGSTVAVMHSNMTQAERFDQWKAARDGTCRIVVGPRSALFAPVRDLGIIIIDEEHESTYKQESAPRYHARDVAAWIARRRGIPLVLGSATPSIEALDACAHDELWHRVSMPDRVNGRPLPDIRIVDMAREFGSGSRMMFSRELSDAIVEAVDAGRKVVLMLNKRGFASFLLCRECGFVPECPTCSVSLTYHEVDHALVCHHCGRRLPVPPACPRCSSPYLKKFGAGTQRVESELERLLEGHAADVIRMDSDTTSSRGAHARLLKRFSRPGASVLLGTQMIAKGLDFDDVTVVGVINADTQLALPDFRSGERTFDLIEQVAGRAGRGRFPGRVFVQTYAPEDAAISCAARYDRSAFLSCELGKRKVLGYPPYARVADVRIWGASEQEVRACAHDVAGAIAAVVADARREQGDARWQTLGAAPCTLGKLRGMHRWHVLVKAPPASDISSALASVLRPWRTPRGVSVAVDVDPQSIL</sequence>
<dbReference type="InterPro" id="IPR041222">
    <property type="entry name" value="PriA_3primeBD"/>
</dbReference>
<evidence type="ECO:0000313" key="15">
    <source>
        <dbReference type="EMBL" id="EEZ62021.1"/>
    </source>
</evidence>
<dbReference type="HOGENOM" id="CLU_013353_3_1_11"/>
<comment type="caution">
    <text evidence="15">The sequence shown here is derived from an EMBL/GenBank/DDBJ whole genome shotgun (WGS) entry which is preliminary data.</text>
</comment>
<dbReference type="Proteomes" id="UP000006001">
    <property type="component" value="Unassembled WGS sequence"/>
</dbReference>
<organism evidence="15 16">
    <name type="scientific">Slackia exigua (strain ATCC 700122 / DSM 15923 / CIP 105133 / JCM 11022 / KCTC 5966 / S-7)</name>
    <dbReference type="NCBI Taxonomy" id="649764"/>
    <lineage>
        <taxon>Bacteria</taxon>
        <taxon>Bacillati</taxon>
        <taxon>Actinomycetota</taxon>
        <taxon>Coriobacteriia</taxon>
        <taxon>Eggerthellales</taxon>
        <taxon>Eggerthellaceae</taxon>
        <taxon>Slackia</taxon>
    </lineage>
</organism>
<dbReference type="Pfam" id="PF18319">
    <property type="entry name" value="Zn_ribbon_PriA"/>
    <property type="match status" value="1"/>
</dbReference>
<dbReference type="GO" id="GO:0043138">
    <property type="term" value="F:3'-5' DNA helicase activity"/>
    <property type="evidence" value="ECO:0007669"/>
    <property type="project" value="UniProtKB-EC"/>
</dbReference>
<dbReference type="STRING" id="649764.HMPREF0762_00108"/>
<dbReference type="GO" id="GO:0006270">
    <property type="term" value="P:DNA replication initiation"/>
    <property type="evidence" value="ECO:0007669"/>
    <property type="project" value="TreeGrafter"/>
</dbReference>
<feature type="domain" description="Helicase ATP-binding" evidence="14">
    <location>
        <begin position="161"/>
        <end position="327"/>
    </location>
</feature>
<evidence type="ECO:0000256" key="3">
    <source>
        <dbReference type="ARBA" id="ARBA00022723"/>
    </source>
</evidence>
<dbReference type="InterPro" id="IPR040498">
    <property type="entry name" value="PriA_CRR"/>
</dbReference>
<dbReference type="OrthoDB" id="3177118at2"/>
<dbReference type="GO" id="GO:0006310">
    <property type="term" value="P:DNA recombination"/>
    <property type="evidence" value="ECO:0007669"/>
    <property type="project" value="InterPro"/>
</dbReference>
<gene>
    <name evidence="12 15" type="primary">priA</name>
    <name evidence="15" type="ORF">HMPREF0762_00108</name>
</gene>
<dbReference type="SMART" id="SM00487">
    <property type="entry name" value="DEXDc"/>
    <property type="match status" value="1"/>
</dbReference>
<evidence type="ECO:0000256" key="6">
    <source>
        <dbReference type="ARBA" id="ARBA00022806"/>
    </source>
</evidence>
<dbReference type="SMART" id="SM00490">
    <property type="entry name" value="HELICc"/>
    <property type="match status" value="1"/>
</dbReference>
<feature type="compositionally biased region" description="Low complexity" evidence="13">
    <location>
        <begin position="126"/>
        <end position="135"/>
    </location>
</feature>
<evidence type="ECO:0000256" key="12">
    <source>
        <dbReference type="HAMAP-Rule" id="MF_00983"/>
    </source>
</evidence>
<evidence type="ECO:0000259" key="14">
    <source>
        <dbReference type="PROSITE" id="PS51192"/>
    </source>
</evidence>
<keyword evidence="8 12" id="KW-0067">ATP-binding</keyword>
<comment type="function">
    <text evidence="12">Initiates the restart of stalled replication forks, which reloads the replicative helicase on sites other than the origin of replication. Recognizes and binds to abandoned replication forks and remodels them to uncover a helicase loading site. Promotes assembly of the primosome at these replication forks.</text>
</comment>
<proteinExistence type="inferred from homology"/>
<feature type="binding site" evidence="12">
    <location>
        <position position="402"/>
    </location>
    <ligand>
        <name>Zn(2+)</name>
        <dbReference type="ChEBI" id="CHEBI:29105"/>
        <label>2</label>
    </ligand>
</feature>
<feature type="binding site" evidence="12">
    <location>
        <position position="420"/>
    </location>
    <ligand>
        <name>Zn(2+)</name>
        <dbReference type="ChEBI" id="CHEBI:29105"/>
        <label>2</label>
    </ligand>
</feature>